<dbReference type="Proteomes" id="UP001059480">
    <property type="component" value="Unassembled WGS sequence"/>
</dbReference>
<dbReference type="Gene3D" id="3.40.50.300">
    <property type="entry name" value="P-loop containing nucleotide triphosphate hydrolases"/>
    <property type="match status" value="1"/>
</dbReference>
<name>A0ABT1WPM5_9LACT</name>
<evidence type="ECO:0000256" key="3">
    <source>
        <dbReference type="ARBA" id="ARBA00022741"/>
    </source>
</evidence>
<dbReference type="InterPro" id="IPR003593">
    <property type="entry name" value="AAA+_ATPase"/>
</dbReference>
<dbReference type="PROSITE" id="PS50893">
    <property type="entry name" value="ABC_TRANSPORTER_2"/>
    <property type="match status" value="1"/>
</dbReference>
<comment type="caution">
    <text evidence="6">The sequence shown here is derived from an EMBL/GenBank/DDBJ whole genome shotgun (WGS) entry which is preliminary data.</text>
</comment>
<dbReference type="PANTHER" id="PTHR42711">
    <property type="entry name" value="ABC TRANSPORTER ATP-BINDING PROTEIN"/>
    <property type="match status" value="1"/>
</dbReference>
<dbReference type="InterPro" id="IPR050763">
    <property type="entry name" value="ABC_transporter_ATP-binding"/>
</dbReference>
<dbReference type="InterPro" id="IPR003439">
    <property type="entry name" value="ABC_transporter-like_ATP-bd"/>
</dbReference>
<keyword evidence="4 6" id="KW-0067">ATP-binding</keyword>
<evidence type="ECO:0000259" key="5">
    <source>
        <dbReference type="PROSITE" id="PS50893"/>
    </source>
</evidence>
<reference evidence="6" key="1">
    <citation type="submission" date="2022-07" db="EMBL/GenBank/DDBJ databases">
        <authorList>
            <person name="Jung M.-Y."/>
            <person name="Lee M."/>
        </authorList>
    </citation>
    <scope>NUCLEOTIDE SEQUENCE</scope>
    <source>
        <strain evidence="6">S8</strain>
    </source>
</reference>
<dbReference type="SMART" id="SM00382">
    <property type="entry name" value="AAA"/>
    <property type="match status" value="1"/>
</dbReference>
<gene>
    <name evidence="6" type="ORF">NPA36_07995</name>
</gene>
<keyword evidence="3" id="KW-0547">Nucleotide-binding</keyword>
<evidence type="ECO:0000313" key="6">
    <source>
        <dbReference type="EMBL" id="MCQ9210491.1"/>
    </source>
</evidence>
<feature type="domain" description="ABC transporter" evidence="5">
    <location>
        <begin position="4"/>
        <end position="240"/>
    </location>
</feature>
<evidence type="ECO:0000256" key="1">
    <source>
        <dbReference type="ARBA" id="ARBA00005417"/>
    </source>
</evidence>
<comment type="similarity">
    <text evidence="1">Belongs to the ABC transporter superfamily.</text>
</comment>
<dbReference type="Pfam" id="PF00005">
    <property type="entry name" value="ABC_tran"/>
    <property type="match status" value="1"/>
</dbReference>
<dbReference type="InterPro" id="IPR027417">
    <property type="entry name" value="P-loop_NTPase"/>
</dbReference>
<reference evidence="6" key="3">
    <citation type="journal article" date="2023" name="Microbiol. Resour. Announc.">
        <title>Draft Genome Sequence of Granulicatella sp. Strain S8, Isolated from a Marine Fish, Seriola quinqueradiata.</title>
        <authorList>
            <person name="Lee M."/>
            <person name="Farooq A."/>
            <person name="Jeong J.B."/>
            <person name="Jung M.Y."/>
        </authorList>
    </citation>
    <scope>NUCLEOTIDE SEQUENCE</scope>
    <source>
        <strain evidence="6">S8</strain>
    </source>
</reference>
<protein>
    <submittedName>
        <fullName evidence="6">ATP-binding cassette domain-containing protein</fullName>
    </submittedName>
</protein>
<proteinExistence type="inferred from homology"/>
<sequence>MNIIEVSSVSKVFGNKKISKVAVNDMNFSVKQGDIVGLIGVNGSGKSTLIKMMCGILHPDSGEVFIDGMDVWKNRKDIIKNIGIVFGQKSQLWYHLTPQETFQFLGSVYDLDKAVVEERIDNLIKAFSIEEFADRAVRKLSLGEKMKCEIVASLIHNPKLLFLDEPTIGLDVVAKKNLLSVIADYNQQFHQTVILTTHDIADVEKLCNRVVMIHNGGLLYDGTTQELLRRFESIVTIGITLEEDLEALPLKALTQKKIDKYTHELVIDTKDISLETVFEELQEYGLVNFNKKYLSLSEIAERVFKVGTIDVD</sequence>
<evidence type="ECO:0000256" key="4">
    <source>
        <dbReference type="ARBA" id="ARBA00022840"/>
    </source>
</evidence>
<accession>A0ABT1WPM5</accession>
<dbReference type="EMBL" id="JANHNZ010000008">
    <property type="protein sequence ID" value="MCQ9210491.1"/>
    <property type="molecule type" value="Genomic_DNA"/>
</dbReference>
<dbReference type="PANTHER" id="PTHR42711:SF5">
    <property type="entry name" value="ABC TRANSPORTER ATP-BINDING PROTEIN NATA"/>
    <property type="match status" value="1"/>
</dbReference>
<dbReference type="GO" id="GO:0005524">
    <property type="term" value="F:ATP binding"/>
    <property type="evidence" value="ECO:0007669"/>
    <property type="project" value="UniProtKB-KW"/>
</dbReference>
<dbReference type="RefSeq" id="WP_256945600.1">
    <property type="nucleotide sequence ID" value="NZ_JANHNZ010000008.1"/>
</dbReference>
<reference evidence="6" key="2">
    <citation type="journal article" date="2023" name="Curr. Microbiol.">
        <title>Granulicatella seriolae sp. nov., a Novel Facultative Anaerobe Isolated from Yellowtail Marine Fish.</title>
        <authorList>
            <person name="Lee M."/>
            <person name="Choi Y.J."/>
            <person name="Farooq A."/>
            <person name="Jeong J.B."/>
            <person name="Jung M.Y."/>
        </authorList>
    </citation>
    <scope>NUCLEOTIDE SEQUENCE</scope>
    <source>
        <strain evidence="6">S8</strain>
    </source>
</reference>
<evidence type="ECO:0000313" key="7">
    <source>
        <dbReference type="Proteomes" id="UP001059480"/>
    </source>
</evidence>
<keyword evidence="7" id="KW-1185">Reference proteome</keyword>
<dbReference type="SUPFAM" id="SSF52540">
    <property type="entry name" value="P-loop containing nucleoside triphosphate hydrolases"/>
    <property type="match status" value="1"/>
</dbReference>
<keyword evidence="2" id="KW-0813">Transport</keyword>
<evidence type="ECO:0000256" key="2">
    <source>
        <dbReference type="ARBA" id="ARBA00022448"/>
    </source>
</evidence>
<organism evidence="6 7">
    <name type="scientific">Granulicatella seriolae</name>
    <dbReference type="NCBI Taxonomy" id="2967226"/>
    <lineage>
        <taxon>Bacteria</taxon>
        <taxon>Bacillati</taxon>
        <taxon>Bacillota</taxon>
        <taxon>Bacilli</taxon>
        <taxon>Lactobacillales</taxon>
        <taxon>Carnobacteriaceae</taxon>
        <taxon>Granulicatella</taxon>
    </lineage>
</organism>